<dbReference type="EC" id="3.6.1.25" evidence="3"/>
<keyword evidence="4" id="KW-1185">Reference proteome</keyword>
<dbReference type="Pfam" id="PF01928">
    <property type="entry name" value="CYTH"/>
    <property type="match status" value="1"/>
</dbReference>
<dbReference type="KEGG" id="salh:HMF8227_00541"/>
<evidence type="ECO:0000313" key="4">
    <source>
        <dbReference type="Proteomes" id="UP000245728"/>
    </source>
</evidence>
<dbReference type="Gene3D" id="2.40.320.10">
    <property type="entry name" value="Hypothetical Protein Pfu-838710-001"/>
    <property type="match status" value="1"/>
</dbReference>
<feature type="domain" description="CYTH" evidence="1">
    <location>
        <begin position="2"/>
        <end position="207"/>
    </location>
</feature>
<protein>
    <submittedName>
        <fullName evidence="3">Triphosphatase</fullName>
        <ecNumber evidence="3">3.6.1.25</ecNumber>
    </submittedName>
</protein>
<dbReference type="OrthoDB" id="3034217at2"/>
<dbReference type="GO" id="GO:0050355">
    <property type="term" value="F:inorganic triphosphate phosphatase activity"/>
    <property type="evidence" value="ECO:0007669"/>
    <property type="project" value="UniProtKB-EC"/>
</dbReference>
<accession>A0A2S2E1Y8</accession>
<evidence type="ECO:0000259" key="2">
    <source>
        <dbReference type="PROSITE" id="PS51708"/>
    </source>
</evidence>
<dbReference type="InterPro" id="IPR039013">
    <property type="entry name" value="YgiF"/>
</dbReference>
<dbReference type="PANTHER" id="PTHR39569">
    <property type="entry name" value="INORGANIC TRIPHOSPHATASE"/>
    <property type="match status" value="1"/>
</dbReference>
<feature type="domain" description="CHAD" evidence="2">
    <location>
        <begin position="223"/>
        <end position="479"/>
    </location>
</feature>
<organism evidence="3 4">
    <name type="scientific">Saliniradius amylolyticus</name>
    <dbReference type="NCBI Taxonomy" id="2183582"/>
    <lineage>
        <taxon>Bacteria</taxon>
        <taxon>Pseudomonadati</taxon>
        <taxon>Pseudomonadota</taxon>
        <taxon>Gammaproteobacteria</taxon>
        <taxon>Alteromonadales</taxon>
        <taxon>Alteromonadaceae</taxon>
        <taxon>Saliniradius</taxon>
    </lineage>
</organism>
<dbReference type="AlphaFoldDB" id="A0A2S2E1Y8"/>
<name>A0A2S2E1Y8_9ALTE</name>
<dbReference type="CDD" id="cd07756">
    <property type="entry name" value="CYTH-like_Pase_CHAD"/>
    <property type="match status" value="1"/>
</dbReference>
<dbReference type="PANTHER" id="PTHR39569:SF1">
    <property type="entry name" value="INORGANIC TRIPHOSPHATASE"/>
    <property type="match status" value="1"/>
</dbReference>
<dbReference type="SUPFAM" id="SSF55154">
    <property type="entry name" value="CYTH-like phosphatases"/>
    <property type="match status" value="1"/>
</dbReference>
<dbReference type="GO" id="GO:0046872">
    <property type="term" value="F:metal ion binding"/>
    <property type="evidence" value="ECO:0007669"/>
    <property type="project" value="TreeGrafter"/>
</dbReference>
<proteinExistence type="predicted"/>
<dbReference type="PROSITE" id="PS51708">
    <property type="entry name" value="CHAD"/>
    <property type="match status" value="1"/>
</dbReference>
<dbReference type="InterPro" id="IPR007899">
    <property type="entry name" value="CHAD_dom"/>
</dbReference>
<evidence type="ECO:0000259" key="1">
    <source>
        <dbReference type="PROSITE" id="PS51707"/>
    </source>
</evidence>
<dbReference type="Proteomes" id="UP000245728">
    <property type="component" value="Chromosome"/>
</dbReference>
<dbReference type="PROSITE" id="PS51707">
    <property type="entry name" value="CYTH"/>
    <property type="match status" value="1"/>
</dbReference>
<dbReference type="EMBL" id="CP029347">
    <property type="protein sequence ID" value="AWL11037.1"/>
    <property type="molecule type" value="Genomic_DNA"/>
</dbReference>
<evidence type="ECO:0000313" key="3">
    <source>
        <dbReference type="EMBL" id="AWL11037.1"/>
    </source>
</evidence>
<dbReference type="InterPro" id="IPR033469">
    <property type="entry name" value="CYTH-like_dom_sf"/>
</dbReference>
<reference evidence="3 4" key="1">
    <citation type="submission" date="2018-05" db="EMBL/GenBank/DDBJ databases">
        <title>Salinimonas sp. HMF8227 Genome sequencing and assembly.</title>
        <authorList>
            <person name="Kang H."/>
            <person name="Kang J."/>
            <person name="Cha I."/>
            <person name="Kim H."/>
            <person name="Joh K."/>
        </authorList>
    </citation>
    <scope>NUCLEOTIDE SEQUENCE [LARGE SCALE GENOMIC DNA]</scope>
    <source>
        <strain evidence="3 4">HMF8227</strain>
    </source>
</reference>
<sequence>MDQEIEFKLLVAPDVDPVTIIEQQLQPQWDKACHQGAADLFNVYYDTPDKQLRQWGIGLRVRGRDGVFEQTIKTDGNSEGGLHQRPEYNVAIEQQQPDLALFESGIFPPEADVDALQAQLQPLFTTHFHRQEYQLLPSANTEVELVVDKGNVKANDHQQPINEIEIELKQGQVAPLFELACQLAGHMPLRIGVLSKAARGYMLAEGKELKAQPLPNFLPLSQGDALEQAFIRALQLGIGHWLHHEQCYQDTGSVKALRGIWTGINLTQQALTLFLPALQCEPLLQLHRQLQSLAESWRWVDALTAIKALKSSKGPFRKSIRKSVSMQSYLRGRLEGLLRTYQPETLIADSDKVHLQIRLSELAYSRPWRDNDTAWQNEVQTHARGWLAQAWANATDAIASNDSFNTDSYMACEPALRQMLYHGLFLGDLFSPEARKQFRAPWLDILDGIEELKVFVLLQEELQVAEVEEKDELLDSAQHKQAHLLAVMEQSRQEVLKSEPYWDE</sequence>
<dbReference type="InterPro" id="IPR023577">
    <property type="entry name" value="CYTH_domain"/>
</dbReference>
<dbReference type="SMART" id="SM01118">
    <property type="entry name" value="CYTH"/>
    <property type="match status" value="1"/>
</dbReference>
<gene>
    <name evidence="3" type="primary">ygiF</name>
    <name evidence="3" type="ORF">HMF8227_00541</name>
</gene>
<keyword evidence="3" id="KW-0378">Hydrolase</keyword>